<dbReference type="EMBL" id="CM023486">
    <property type="protein sequence ID" value="KAH6929117.1"/>
    <property type="molecule type" value="Genomic_DNA"/>
</dbReference>
<gene>
    <name evidence="1" type="ORF">HPB50_023415</name>
</gene>
<proteinExistence type="predicted"/>
<comment type="caution">
    <text evidence="1">The sequence shown here is derived from an EMBL/GenBank/DDBJ whole genome shotgun (WGS) entry which is preliminary data.</text>
</comment>
<protein>
    <submittedName>
        <fullName evidence="1">Uncharacterized protein</fullName>
    </submittedName>
</protein>
<keyword evidence="2" id="KW-1185">Reference proteome</keyword>
<evidence type="ECO:0000313" key="1">
    <source>
        <dbReference type="EMBL" id="KAH6929117.1"/>
    </source>
</evidence>
<name>A0ACB7S1Q1_HYAAI</name>
<accession>A0ACB7S1Q1</accession>
<dbReference type="Proteomes" id="UP000821845">
    <property type="component" value="Chromosome 6"/>
</dbReference>
<organism evidence="1 2">
    <name type="scientific">Hyalomma asiaticum</name>
    <name type="common">Tick</name>
    <dbReference type="NCBI Taxonomy" id="266040"/>
    <lineage>
        <taxon>Eukaryota</taxon>
        <taxon>Metazoa</taxon>
        <taxon>Ecdysozoa</taxon>
        <taxon>Arthropoda</taxon>
        <taxon>Chelicerata</taxon>
        <taxon>Arachnida</taxon>
        <taxon>Acari</taxon>
        <taxon>Parasitiformes</taxon>
        <taxon>Ixodida</taxon>
        <taxon>Ixodoidea</taxon>
        <taxon>Ixodidae</taxon>
        <taxon>Hyalomminae</taxon>
        <taxon>Hyalomma</taxon>
    </lineage>
</organism>
<evidence type="ECO:0000313" key="2">
    <source>
        <dbReference type="Proteomes" id="UP000821845"/>
    </source>
</evidence>
<sequence length="89" mass="9287">MARGRGCGGGRGMHPVSCRDEGAPVEALAGGGDEADQRKIGSNLRSRPSRVVVGMKESALGRIRRLRSSVALFMCALPGSVSPPRIDVV</sequence>
<reference evidence="1" key="1">
    <citation type="submission" date="2020-05" db="EMBL/GenBank/DDBJ databases">
        <title>Large-scale comparative analyses of tick genomes elucidate their genetic diversity and vector capacities.</title>
        <authorList>
            <person name="Jia N."/>
            <person name="Wang J."/>
            <person name="Shi W."/>
            <person name="Du L."/>
            <person name="Sun Y."/>
            <person name="Zhan W."/>
            <person name="Jiang J."/>
            <person name="Wang Q."/>
            <person name="Zhang B."/>
            <person name="Ji P."/>
            <person name="Sakyi L.B."/>
            <person name="Cui X."/>
            <person name="Yuan T."/>
            <person name="Jiang B."/>
            <person name="Yang W."/>
            <person name="Lam T.T.-Y."/>
            <person name="Chang Q."/>
            <person name="Ding S."/>
            <person name="Wang X."/>
            <person name="Zhu J."/>
            <person name="Ruan X."/>
            <person name="Zhao L."/>
            <person name="Wei J."/>
            <person name="Que T."/>
            <person name="Du C."/>
            <person name="Cheng J."/>
            <person name="Dai P."/>
            <person name="Han X."/>
            <person name="Huang E."/>
            <person name="Gao Y."/>
            <person name="Liu J."/>
            <person name="Shao H."/>
            <person name="Ye R."/>
            <person name="Li L."/>
            <person name="Wei W."/>
            <person name="Wang X."/>
            <person name="Wang C."/>
            <person name="Yang T."/>
            <person name="Huo Q."/>
            <person name="Li W."/>
            <person name="Guo W."/>
            <person name="Chen H."/>
            <person name="Zhou L."/>
            <person name="Ni X."/>
            <person name="Tian J."/>
            <person name="Zhou Y."/>
            <person name="Sheng Y."/>
            <person name="Liu T."/>
            <person name="Pan Y."/>
            <person name="Xia L."/>
            <person name="Li J."/>
            <person name="Zhao F."/>
            <person name="Cao W."/>
        </authorList>
    </citation>
    <scope>NUCLEOTIDE SEQUENCE</scope>
    <source>
        <strain evidence="1">Hyas-2018</strain>
    </source>
</reference>